<evidence type="ECO:0000256" key="4">
    <source>
        <dbReference type="ARBA" id="ARBA00022989"/>
    </source>
</evidence>
<evidence type="ECO:0000256" key="2">
    <source>
        <dbReference type="ARBA" id="ARBA00006824"/>
    </source>
</evidence>
<dbReference type="EMBL" id="JASPKZ010003058">
    <property type="protein sequence ID" value="KAJ9594297.1"/>
    <property type="molecule type" value="Genomic_DNA"/>
</dbReference>
<dbReference type="PANTHER" id="PTHR11266:SF17">
    <property type="entry name" value="PROTEIN MPV17"/>
    <property type="match status" value="1"/>
</dbReference>
<comment type="similarity">
    <text evidence="2 7">Belongs to the peroxisomal membrane protein PXMP2/4 family.</text>
</comment>
<keyword evidence="3 7" id="KW-0812">Transmembrane</keyword>
<proteinExistence type="inferred from homology"/>
<gene>
    <name evidence="8" type="ORF">L9F63_014302</name>
</gene>
<evidence type="ECO:0000256" key="1">
    <source>
        <dbReference type="ARBA" id="ARBA00004141"/>
    </source>
</evidence>
<dbReference type="GO" id="GO:1901858">
    <property type="term" value="P:regulation of mitochondrial DNA metabolic process"/>
    <property type="evidence" value="ECO:0007669"/>
    <property type="project" value="TreeGrafter"/>
</dbReference>
<organism evidence="8 9">
    <name type="scientific">Diploptera punctata</name>
    <name type="common">Pacific beetle cockroach</name>
    <dbReference type="NCBI Taxonomy" id="6984"/>
    <lineage>
        <taxon>Eukaryota</taxon>
        <taxon>Metazoa</taxon>
        <taxon>Ecdysozoa</taxon>
        <taxon>Arthropoda</taxon>
        <taxon>Hexapoda</taxon>
        <taxon>Insecta</taxon>
        <taxon>Pterygota</taxon>
        <taxon>Neoptera</taxon>
        <taxon>Polyneoptera</taxon>
        <taxon>Dictyoptera</taxon>
        <taxon>Blattodea</taxon>
        <taxon>Blaberoidea</taxon>
        <taxon>Blaberidae</taxon>
        <taxon>Diplopterinae</taxon>
        <taxon>Diploptera</taxon>
    </lineage>
</organism>
<evidence type="ECO:0000256" key="3">
    <source>
        <dbReference type="ARBA" id="ARBA00022692"/>
    </source>
</evidence>
<keyword evidence="4 7" id="KW-1133">Transmembrane helix</keyword>
<feature type="transmembrane region" description="Helical" evidence="7">
    <location>
        <begin position="25"/>
        <end position="44"/>
    </location>
</feature>
<dbReference type="Pfam" id="PF04117">
    <property type="entry name" value="Mpv17_PMP22"/>
    <property type="match status" value="1"/>
</dbReference>
<evidence type="ECO:0000256" key="7">
    <source>
        <dbReference type="RuleBase" id="RU363053"/>
    </source>
</evidence>
<evidence type="ECO:0000313" key="9">
    <source>
        <dbReference type="Proteomes" id="UP001233999"/>
    </source>
</evidence>
<keyword evidence="5 7" id="KW-0472">Membrane</keyword>
<dbReference type="Proteomes" id="UP001233999">
    <property type="component" value="Unassembled WGS sequence"/>
</dbReference>
<comment type="caution">
    <text evidence="8">The sequence shown here is derived from an EMBL/GenBank/DDBJ whole genome shotgun (WGS) entry which is preliminary data.</text>
</comment>
<reference evidence="8" key="2">
    <citation type="submission" date="2023-05" db="EMBL/GenBank/DDBJ databases">
        <authorList>
            <person name="Fouks B."/>
        </authorList>
    </citation>
    <scope>NUCLEOTIDE SEQUENCE</scope>
    <source>
        <strain evidence="8">Stay&amp;Tobe</strain>
        <tissue evidence="8">Testes</tissue>
    </source>
</reference>
<dbReference type="GO" id="GO:0015267">
    <property type="term" value="F:channel activity"/>
    <property type="evidence" value="ECO:0007669"/>
    <property type="project" value="TreeGrafter"/>
</dbReference>
<dbReference type="GO" id="GO:0016020">
    <property type="term" value="C:membrane"/>
    <property type="evidence" value="ECO:0007669"/>
    <property type="project" value="UniProtKB-SubCell"/>
</dbReference>
<accession>A0AAD8ELU5</accession>
<dbReference type="AlphaFoldDB" id="A0AAD8ELU5"/>
<evidence type="ECO:0000256" key="5">
    <source>
        <dbReference type="ARBA" id="ARBA00023136"/>
    </source>
</evidence>
<keyword evidence="9" id="KW-1185">Reference proteome</keyword>
<reference evidence="8" key="1">
    <citation type="journal article" date="2023" name="IScience">
        <title>Live-bearing cockroach genome reveals convergent evolutionary mechanisms linked to viviparity in insects and beyond.</title>
        <authorList>
            <person name="Fouks B."/>
            <person name="Harrison M.C."/>
            <person name="Mikhailova A.A."/>
            <person name="Marchal E."/>
            <person name="English S."/>
            <person name="Carruthers M."/>
            <person name="Jennings E.C."/>
            <person name="Chiamaka E.L."/>
            <person name="Frigard R.A."/>
            <person name="Pippel M."/>
            <person name="Attardo G.M."/>
            <person name="Benoit J.B."/>
            <person name="Bornberg-Bauer E."/>
            <person name="Tobe S.S."/>
        </authorList>
    </citation>
    <scope>NUCLEOTIDE SEQUENCE</scope>
    <source>
        <strain evidence="8">Stay&amp;Tobe</strain>
    </source>
</reference>
<protein>
    <recommendedName>
        <fullName evidence="6">Mitochondrial inner membrane protein Mpv17</fullName>
    </recommendedName>
</protein>
<name>A0AAD8ELU5_DIPPU</name>
<comment type="subcellular location">
    <subcellularLocation>
        <location evidence="1">Membrane</location>
        <topology evidence="1">Multi-pass membrane protein</topology>
    </subcellularLocation>
</comment>
<feature type="transmembrane region" description="Helical" evidence="7">
    <location>
        <begin position="65"/>
        <end position="83"/>
    </location>
</feature>
<evidence type="ECO:0000256" key="6">
    <source>
        <dbReference type="ARBA" id="ARBA00049743"/>
    </source>
</evidence>
<sequence>MAVGDVTCQLVVDKKTLQTLDGVRVLKFGSIGLFFVGPVLLNWYRFLHRMLKPPYLPLKKVACDQLFCAPLLLFTITSAVSLLENNGIEETKHRLRESYLQILMANYKLWPLVQTVNFSFVPLNYQVLVVQTVAIFWNTYLSYKTHEKII</sequence>
<dbReference type="GO" id="GO:0005739">
    <property type="term" value="C:mitochondrion"/>
    <property type="evidence" value="ECO:0007669"/>
    <property type="project" value="TreeGrafter"/>
</dbReference>
<dbReference type="PANTHER" id="PTHR11266">
    <property type="entry name" value="PEROXISOMAL MEMBRANE PROTEIN 2, PXMP2 MPV17"/>
    <property type="match status" value="1"/>
</dbReference>
<dbReference type="InterPro" id="IPR007248">
    <property type="entry name" value="Mpv17_PMP22"/>
</dbReference>
<evidence type="ECO:0000313" key="8">
    <source>
        <dbReference type="EMBL" id="KAJ9594297.1"/>
    </source>
</evidence>